<keyword evidence="2 4" id="KW-0808">Transferase</keyword>
<dbReference type="PANTHER" id="PTHR12526:SF510">
    <property type="entry name" value="D-INOSITOL 3-PHOSPHATE GLYCOSYLTRANSFERASE"/>
    <property type="match status" value="1"/>
</dbReference>
<comment type="caution">
    <text evidence="4">The sequence shown here is derived from an EMBL/GenBank/DDBJ whole genome shotgun (WGS) entry which is preliminary data.</text>
</comment>
<dbReference type="Proteomes" id="UP000248079">
    <property type="component" value="Unassembled WGS sequence"/>
</dbReference>
<proteinExistence type="predicted"/>
<evidence type="ECO:0000313" key="4">
    <source>
        <dbReference type="EMBL" id="PXX92240.1"/>
    </source>
</evidence>
<sequence length="125" mass="13046">DRAALLGCCDVLAMPAREDHLGLAVLEAWAANRPVIAAQIGGAASLITPERDGLLVPSENPEALAQALRRALEDGDLAAKLVANGALRFAKGFTQTAFTRAALSLYERVDRAAQARAKASALAEP</sequence>
<dbReference type="EMBL" id="QFLI01000117">
    <property type="protein sequence ID" value="PXX92240.1"/>
    <property type="molecule type" value="Genomic_DNA"/>
</dbReference>
<keyword evidence="1" id="KW-0328">Glycosyltransferase</keyword>
<evidence type="ECO:0000313" key="5">
    <source>
        <dbReference type="Proteomes" id="UP000248079"/>
    </source>
</evidence>
<dbReference type="InterPro" id="IPR001296">
    <property type="entry name" value="Glyco_trans_1"/>
</dbReference>
<dbReference type="CDD" id="cd03801">
    <property type="entry name" value="GT4_PimA-like"/>
    <property type="match status" value="1"/>
</dbReference>
<dbReference type="Gene3D" id="3.40.50.2000">
    <property type="entry name" value="Glycogen Phosphorylase B"/>
    <property type="match status" value="2"/>
</dbReference>
<evidence type="ECO:0000256" key="1">
    <source>
        <dbReference type="ARBA" id="ARBA00022676"/>
    </source>
</evidence>
<evidence type="ECO:0000259" key="3">
    <source>
        <dbReference type="Pfam" id="PF00534"/>
    </source>
</evidence>
<feature type="domain" description="Glycosyl transferase family 1" evidence="3">
    <location>
        <begin position="4"/>
        <end position="86"/>
    </location>
</feature>
<gene>
    <name evidence="4" type="ORF">DF185_23180</name>
</gene>
<name>A0A2V3ZQR1_9BACT</name>
<dbReference type="GO" id="GO:0016757">
    <property type="term" value="F:glycosyltransferase activity"/>
    <property type="evidence" value="ECO:0007669"/>
    <property type="project" value="UniProtKB-KW"/>
</dbReference>
<accession>A0A2V3ZQR1</accession>
<dbReference type="OrthoDB" id="798298at2"/>
<dbReference type="RefSeq" id="WP_119754664.1">
    <property type="nucleotide sequence ID" value="NZ_QFLI01000117.1"/>
</dbReference>
<keyword evidence="5" id="KW-1185">Reference proteome</keyword>
<evidence type="ECO:0000256" key="2">
    <source>
        <dbReference type="ARBA" id="ARBA00022679"/>
    </source>
</evidence>
<feature type="non-terminal residue" evidence="4">
    <location>
        <position position="1"/>
    </location>
</feature>
<reference evidence="4 5" key="1">
    <citation type="submission" date="2018-05" db="EMBL/GenBank/DDBJ databases">
        <title>Marinifilum breve JC075T sp. nov., a marine bacterium isolated from Yongle Blue Hole in the South China Sea.</title>
        <authorList>
            <person name="Fu T."/>
        </authorList>
    </citation>
    <scope>NUCLEOTIDE SEQUENCE [LARGE SCALE GENOMIC DNA]</scope>
    <source>
        <strain evidence="4 5">JC075</strain>
    </source>
</reference>
<organism evidence="4 5">
    <name type="scientific">Marinifilum breve</name>
    <dbReference type="NCBI Taxonomy" id="2184082"/>
    <lineage>
        <taxon>Bacteria</taxon>
        <taxon>Pseudomonadati</taxon>
        <taxon>Bacteroidota</taxon>
        <taxon>Bacteroidia</taxon>
        <taxon>Marinilabiliales</taxon>
        <taxon>Marinifilaceae</taxon>
    </lineage>
</organism>
<dbReference type="PANTHER" id="PTHR12526">
    <property type="entry name" value="GLYCOSYLTRANSFERASE"/>
    <property type="match status" value="1"/>
</dbReference>
<protein>
    <submittedName>
        <fullName evidence="4">Glycosyltransferase</fullName>
    </submittedName>
</protein>
<dbReference type="SUPFAM" id="SSF53756">
    <property type="entry name" value="UDP-Glycosyltransferase/glycogen phosphorylase"/>
    <property type="match status" value="1"/>
</dbReference>
<dbReference type="Pfam" id="PF00534">
    <property type="entry name" value="Glycos_transf_1"/>
    <property type="match status" value="1"/>
</dbReference>
<dbReference type="AlphaFoldDB" id="A0A2V3ZQR1"/>